<dbReference type="SUPFAM" id="SSF57424">
    <property type="entry name" value="LDL receptor-like module"/>
    <property type="match status" value="2"/>
</dbReference>
<dbReference type="GO" id="GO:0006508">
    <property type="term" value="P:proteolysis"/>
    <property type="evidence" value="ECO:0007669"/>
    <property type="project" value="InterPro"/>
</dbReference>
<evidence type="ECO:0000313" key="4">
    <source>
        <dbReference type="EMBL" id="GAU94185.1"/>
    </source>
</evidence>
<dbReference type="AlphaFoldDB" id="A0A1D1V0K3"/>
<evidence type="ECO:0000313" key="5">
    <source>
        <dbReference type="Proteomes" id="UP000186922"/>
    </source>
</evidence>
<dbReference type="Gene3D" id="2.40.10.10">
    <property type="entry name" value="Trypsin-like serine proteases"/>
    <property type="match status" value="2"/>
</dbReference>
<dbReference type="InterPro" id="IPR002172">
    <property type="entry name" value="LDrepeatLR_classA_rpt"/>
</dbReference>
<reference evidence="4 5" key="1">
    <citation type="journal article" date="2016" name="Nat. Commun.">
        <title>Extremotolerant tardigrade genome and improved radiotolerance of human cultured cells by tardigrade-unique protein.</title>
        <authorList>
            <person name="Hashimoto T."/>
            <person name="Horikawa D.D."/>
            <person name="Saito Y."/>
            <person name="Kuwahara H."/>
            <person name="Kozuka-Hata H."/>
            <person name="Shin-I T."/>
            <person name="Minakuchi Y."/>
            <person name="Ohishi K."/>
            <person name="Motoyama A."/>
            <person name="Aizu T."/>
            <person name="Enomoto A."/>
            <person name="Kondo K."/>
            <person name="Tanaka S."/>
            <person name="Hara Y."/>
            <person name="Koshikawa S."/>
            <person name="Sagara H."/>
            <person name="Miura T."/>
            <person name="Yokobori S."/>
            <person name="Miyagawa K."/>
            <person name="Suzuki Y."/>
            <person name="Kubo T."/>
            <person name="Oyama M."/>
            <person name="Kohara Y."/>
            <person name="Fujiyama A."/>
            <person name="Arakawa K."/>
            <person name="Katayama T."/>
            <person name="Toyoda A."/>
            <person name="Kunieda T."/>
        </authorList>
    </citation>
    <scope>NUCLEOTIDE SEQUENCE [LARGE SCALE GENOMIC DNA]</scope>
    <source>
        <strain evidence="4 5">YOKOZUNA-1</strain>
    </source>
</reference>
<dbReference type="InterPro" id="IPR043504">
    <property type="entry name" value="Peptidase_S1_PA_chymotrypsin"/>
</dbReference>
<dbReference type="PANTHER" id="PTHR24252:SF7">
    <property type="entry name" value="HYALIN"/>
    <property type="match status" value="1"/>
</dbReference>
<dbReference type="InterPro" id="IPR009003">
    <property type="entry name" value="Peptidase_S1_PA"/>
</dbReference>
<dbReference type="EMBL" id="BDGG01000002">
    <property type="protein sequence ID" value="GAU94185.1"/>
    <property type="molecule type" value="Genomic_DNA"/>
</dbReference>
<dbReference type="PANTHER" id="PTHR24252">
    <property type="entry name" value="ACROSIN-RELATED"/>
    <property type="match status" value="1"/>
</dbReference>
<dbReference type="Proteomes" id="UP000186922">
    <property type="component" value="Unassembled WGS sequence"/>
</dbReference>
<evidence type="ECO:0000256" key="2">
    <source>
        <dbReference type="PROSITE-ProRule" id="PRU00124"/>
    </source>
</evidence>
<dbReference type="InterPro" id="IPR001254">
    <property type="entry name" value="Trypsin_dom"/>
</dbReference>
<evidence type="ECO:0000256" key="1">
    <source>
        <dbReference type="ARBA" id="ARBA00023157"/>
    </source>
</evidence>
<dbReference type="OrthoDB" id="10016557at2759"/>
<dbReference type="CDD" id="cd00112">
    <property type="entry name" value="LDLa"/>
    <property type="match status" value="2"/>
</dbReference>
<dbReference type="Pfam" id="PF00089">
    <property type="entry name" value="Trypsin"/>
    <property type="match status" value="1"/>
</dbReference>
<dbReference type="Gene3D" id="4.10.400.10">
    <property type="entry name" value="Low-density Lipoprotein Receptor"/>
    <property type="match status" value="1"/>
</dbReference>
<dbReference type="Gene3D" id="2.40.128.620">
    <property type="match status" value="1"/>
</dbReference>
<dbReference type="STRING" id="947166.A0A1D1V0K3"/>
<dbReference type="PROSITE" id="PS01209">
    <property type="entry name" value="LDLRA_1"/>
    <property type="match status" value="1"/>
</dbReference>
<gene>
    <name evidence="4" type="primary">RvY_06009</name>
    <name evidence="4" type="synonym">RvY_06009.1</name>
    <name evidence="4" type="ORF">RvY_06009-1</name>
</gene>
<comment type="caution">
    <text evidence="4">The sequence shown here is derived from an EMBL/GenBank/DDBJ whole genome shotgun (WGS) entry which is preliminary data.</text>
</comment>
<feature type="disulfide bond" evidence="2">
    <location>
        <begin position="161"/>
        <end position="176"/>
    </location>
</feature>
<organism evidence="4 5">
    <name type="scientific">Ramazzottius varieornatus</name>
    <name type="common">Water bear</name>
    <name type="synonym">Tardigrade</name>
    <dbReference type="NCBI Taxonomy" id="947166"/>
    <lineage>
        <taxon>Eukaryota</taxon>
        <taxon>Metazoa</taxon>
        <taxon>Ecdysozoa</taxon>
        <taxon>Tardigrada</taxon>
        <taxon>Eutardigrada</taxon>
        <taxon>Parachela</taxon>
        <taxon>Hypsibioidea</taxon>
        <taxon>Ramazzottiidae</taxon>
        <taxon>Ramazzottius</taxon>
    </lineage>
</organism>
<dbReference type="SMART" id="SM00192">
    <property type="entry name" value="LDLa"/>
    <property type="match status" value="3"/>
</dbReference>
<dbReference type="PROSITE" id="PS50068">
    <property type="entry name" value="LDLRA_2"/>
    <property type="match status" value="2"/>
</dbReference>
<name>A0A1D1V0K3_RAMVA</name>
<comment type="caution">
    <text evidence="2">Lacks conserved residue(s) required for the propagation of feature annotation.</text>
</comment>
<protein>
    <recommendedName>
        <fullName evidence="3">Peptidase S1 domain-containing protein</fullName>
    </recommendedName>
</protein>
<accession>A0A1D1V0K3</accession>
<keyword evidence="1 2" id="KW-1015">Disulfide bond</keyword>
<dbReference type="PROSITE" id="PS50240">
    <property type="entry name" value="TRYPSIN_DOM"/>
    <property type="match status" value="1"/>
</dbReference>
<sequence>MPIPVWCDGTFDCDDKSDEPDDCASICPPRFFACLNHSSVRFDKTHDWCIPETLVCNGIPDCEDLSDEYFCRCNAEQIRCTDGICKNRTEICRGADSCMSDTSEPLHCNSLDDLPPHKFCDGFPDIGDALDEIECSVNCDTNDQFSCWRSGYGCVHKSSVCDSIRDCSNGEDEEECLRLLADGESMPDHIDYVGTFRPAGILLVRRWGTEFSPICITSEVDMQADSYIGTMFCNHFGYARLLYSEPLILPKQTPTSSTKFYNFNAQATTGDPSRHFIPVKQCDSGSVLRIHCTEMMCESRLNRNKGVVVTENGELILKRQEQNFPFIVQIYKRVWSSWVLRCGGVLVHPLWLVTSSGCIDKNGYFKVLSGPYWQSTNPKLMQNRDISMIAMPPETQSSNGRSEIVLARLDRRVECHDFLRPACLPEPGHLPTNSANSSLGLPKVSNCVTMGWNVTANKASNIPFPSELHIARDIQIVSTEDCSRSLWNRTPESLEALICVRISGQENTNVLSDPGGVLACSSADQSKWELMGVLSGYKTRVSGNFIRVYALYSRLDQHLSWITKEFASSDTNSP</sequence>
<evidence type="ECO:0000259" key="3">
    <source>
        <dbReference type="PROSITE" id="PS50240"/>
    </source>
</evidence>
<feature type="domain" description="Peptidase S1" evidence="3">
    <location>
        <begin position="310"/>
        <end position="567"/>
    </location>
</feature>
<dbReference type="GO" id="GO:0004252">
    <property type="term" value="F:serine-type endopeptidase activity"/>
    <property type="evidence" value="ECO:0007669"/>
    <property type="project" value="InterPro"/>
</dbReference>
<proteinExistence type="predicted"/>
<dbReference type="InterPro" id="IPR036055">
    <property type="entry name" value="LDL_receptor-like_sf"/>
</dbReference>
<dbReference type="SUPFAM" id="SSF50494">
    <property type="entry name" value="Trypsin-like serine proteases"/>
    <property type="match status" value="1"/>
</dbReference>
<dbReference type="InterPro" id="IPR023415">
    <property type="entry name" value="LDLR_class-A_CS"/>
</dbReference>
<feature type="disulfide bond" evidence="2">
    <location>
        <begin position="56"/>
        <end position="71"/>
    </location>
</feature>
<dbReference type="PRINTS" id="PR00261">
    <property type="entry name" value="LDLRECEPTOR"/>
</dbReference>
<dbReference type="Pfam" id="PF00057">
    <property type="entry name" value="Ldl_recept_a"/>
    <property type="match status" value="2"/>
</dbReference>
<keyword evidence="5" id="KW-1185">Reference proteome</keyword>
<dbReference type="SMART" id="SM00020">
    <property type="entry name" value="Tryp_SPc"/>
    <property type="match status" value="1"/>
</dbReference>